<dbReference type="Pfam" id="PF20170">
    <property type="entry name" value="Plexin_RBD"/>
    <property type="match status" value="1"/>
</dbReference>
<dbReference type="SUPFAM" id="SSF101912">
    <property type="entry name" value="Sema domain"/>
    <property type="match status" value="1"/>
</dbReference>
<dbReference type="AGR" id="Xenbase:XB-GENE-17336631"/>
<dbReference type="Gene3D" id="2.130.10.10">
    <property type="entry name" value="YVTN repeat-like/Quinoprotein amine dehydrogenase"/>
    <property type="match status" value="1"/>
</dbReference>
<dbReference type="InterPro" id="IPR002165">
    <property type="entry name" value="Plexin_repeat"/>
</dbReference>
<protein>
    <submittedName>
        <fullName evidence="7">Plexin-C1</fullName>
    </submittedName>
</protein>
<dbReference type="InterPro" id="IPR016201">
    <property type="entry name" value="PSI"/>
</dbReference>
<name>A0A1L8GYE3_XENLA</name>
<dbReference type="PANTHER" id="PTHR22625:SF4">
    <property type="entry name" value="PLEXIN-C1"/>
    <property type="match status" value="1"/>
</dbReference>
<dbReference type="Proteomes" id="UP000186698">
    <property type="component" value="Chromosome 3L"/>
</dbReference>
<evidence type="ECO:0000313" key="7">
    <source>
        <dbReference type="RefSeq" id="XP_018107885.1"/>
    </source>
</evidence>
<dbReference type="PANTHER" id="PTHR22625">
    <property type="entry name" value="PLEXIN"/>
    <property type="match status" value="1"/>
</dbReference>
<dbReference type="CTD" id="108711063"/>
<dbReference type="SMART" id="SM00423">
    <property type="entry name" value="PSI"/>
    <property type="match status" value="2"/>
</dbReference>
<dbReference type="GeneID" id="108711063"/>
<dbReference type="GO" id="GO:0008360">
    <property type="term" value="P:regulation of cell shape"/>
    <property type="evidence" value="ECO:0000318"/>
    <property type="project" value="GO_Central"/>
</dbReference>
<dbReference type="InterPro" id="IPR046800">
    <property type="entry name" value="Plexin_RBD"/>
</dbReference>
<dbReference type="GO" id="GO:0007416">
    <property type="term" value="P:synapse assembly"/>
    <property type="evidence" value="ECO:0000318"/>
    <property type="project" value="GO_Central"/>
</dbReference>
<dbReference type="OMA" id="ETPIFHR"/>
<feature type="domain" description="PSI" evidence="5">
    <location>
        <begin position="415"/>
        <end position="462"/>
    </location>
</feature>
<keyword evidence="3" id="KW-1015">Disulfide bond</keyword>
<dbReference type="Gene3D" id="3.30.1680.10">
    <property type="entry name" value="ligand-binding face of the semaphorins, domain 2"/>
    <property type="match status" value="1"/>
</dbReference>
<evidence type="ECO:0000259" key="5">
    <source>
        <dbReference type="SMART" id="SM00423"/>
    </source>
</evidence>
<dbReference type="GO" id="GO:0030334">
    <property type="term" value="P:regulation of cell migration"/>
    <property type="evidence" value="ECO:0000318"/>
    <property type="project" value="GO_Central"/>
</dbReference>
<keyword evidence="6" id="KW-1185">Reference proteome</keyword>
<dbReference type="InterPro" id="IPR013548">
    <property type="entry name" value="Plexin_cytoplasmic_RasGAP_dom"/>
</dbReference>
<gene>
    <name evidence="7 8" type="primary">plxnc1.L</name>
</gene>
<dbReference type="RefSeq" id="XP_018107885.1">
    <property type="nucleotide sequence ID" value="XM_018252396.2"/>
</dbReference>
<dbReference type="GO" id="GO:0007162">
    <property type="term" value="P:negative regulation of cell adhesion"/>
    <property type="evidence" value="ECO:0000318"/>
    <property type="project" value="GO_Central"/>
</dbReference>
<dbReference type="Gene3D" id="3.10.20.90">
    <property type="entry name" value="Phosphatidylinositol 3-kinase Catalytic Subunit, Chain A, domain 1"/>
    <property type="match status" value="1"/>
</dbReference>
<dbReference type="Xenbase" id="XB-GENE-17336631">
    <property type="gene designation" value="plxnc1.L"/>
</dbReference>
<dbReference type="SUPFAM" id="SSF48350">
    <property type="entry name" value="GTPase activation domain, GAP"/>
    <property type="match status" value="1"/>
</dbReference>
<dbReference type="SUPFAM" id="SSF103575">
    <property type="entry name" value="Plexin repeat"/>
    <property type="match status" value="1"/>
</dbReference>
<dbReference type="InterPro" id="IPR008936">
    <property type="entry name" value="Rho_GTPase_activation_prot"/>
</dbReference>
<feature type="domain" description="PSI" evidence="5">
    <location>
        <begin position="553"/>
        <end position="595"/>
    </location>
</feature>
<evidence type="ECO:0000256" key="2">
    <source>
        <dbReference type="ARBA" id="ARBA00023136"/>
    </source>
</evidence>
<accession>A0A1L8GYE3</accession>
<dbReference type="Pfam" id="PF01437">
    <property type="entry name" value="PSI"/>
    <property type="match status" value="1"/>
</dbReference>
<dbReference type="Bgee" id="108711063">
    <property type="expression patterns" value="Expressed in spleen and 13 other cell types or tissues"/>
</dbReference>
<dbReference type="Gene3D" id="1.10.506.10">
    <property type="entry name" value="GTPase Activation - p120gap, domain 1"/>
    <property type="match status" value="1"/>
</dbReference>
<comment type="subcellular location">
    <subcellularLocation>
        <location evidence="1">Membrane</location>
    </subcellularLocation>
</comment>
<dbReference type="Pfam" id="PF08337">
    <property type="entry name" value="Plexin_cytopl"/>
    <property type="match status" value="1"/>
</dbReference>
<dbReference type="InterPro" id="IPR002909">
    <property type="entry name" value="IPT_dom"/>
</dbReference>
<dbReference type="GO" id="GO:0050772">
    <property type="term" value="P:positive regulation of axonogenesis"/>
    <property type="evidence" value="ECO:0000318"/>
    <property type="project" value="GO_Central"/>
</dbReference>
<dbReference type="STRING" id="8355.A0A1L8GYE3"/>
<keyword evidence="4" id="KW-0325">Glycoprotein</keyword>
<evidence type="ECO:0000256" key="1">
    <source>
        <dbReference type="ARBA" id="ARBA00004370"/>
    </source>
</evidence>
<dbReference type="GO" id="GO:0071526">
    <property type="term" value="P:semaphorin-plexin signaling pathway"/>
    <property type="evidence" value="ECO:0000318"/>
    <property type="project" value="GO_Central"/>
</dbReference>
<evidence type="ECO:0000313" key="8">
    <source>
        <dbReference type="Xenbase" id="XB-GENE-17336631"/>
    </source>
</evidence>
<keyword evidence="2" id="KW-0472">Membrane</keyword>
<reference evidence="7" key="1">
    <citation type="submission" date="2025-08" db="UniProtKB">
        <authorList>
            <consortium name="RefSeq"/>
        </authorList>
    </citation>
    <scope>IDENTIFICATION</scope>
    <source>
        <strain evidence="7">J_2021</strain>
        <tissue evidence="7">Erythrocytes</tissue>
    </source>
</reference>
<dbReference type="GO" id="GO:0005886">
    <property type="term" value="C:plasma membrane"/>
    <property type="evidence" value="ECO:0000318"/>
    <property type="project" value="GO_Central"/>
</dbReference>
<dbReference type="PaxDb" id="8355-A0A1L8GYE3"/>
<dbReference type="Pfam" id="PF01833">
    <property type="entry name" value="TIG"/>
    <property type="match status" value="1"/>
</dbReference>
<evidence type="ECO:0000256" key="3">
    <source>
        <dbReference type="ARBA" id="ARBA00023157"/>
    </source>
</evidence>
<proteinExistence type="predicted"/>
<dbReference type="InterPro" id="IPR015943">
    <property type="entry name" value="WD40/YVTN_repeat-like_dom_sf"/>
</dbReference>
<dbReference type="KEGG" id="xla:108711063"/>
<dbReference type="GO" id="GO:0017154">
    <property type="term" value="F:semaphorin receptor activity"/>
    <property type="evidence" value="ECO:0000318"/>
    <property type="project" value="GO_Central"/>
</dbReference>
<dbReference type="GO" id="GO:0002116">
    <property type="term" value="C:semaphorin receptor complex"/>
    <property type="evidence" value="ECO:0000318"/>
    <property type="project" value="GO_Central"/>
</dbReference>
<dbReference type="InterPro" id="IPR031148">
    <property type="entry name" value="Plexin"/>
</dbReference>
<organism evidence="6 7">
    <name type="scientific">Xenopus laevis</name>
    <name type="common">African clawed frog</name>
    <dbReference type="NCBI Taxonomy" id="8355"/>
    <lineage>
        <taxon>Eukaryota</taxon>
        <taxon>Metazoa</taxon>
        <taxon>Chordata</taxon>
        <taxon>Craniata</taxon>
        <taxon>Vertebrata</taxon>
        <taxon>Euteleostomi</taxon>
        <taxon>Amphibia</taxon>
        <taxon>Batrachia</taxon>
        <taxon>Anura</taxon>
        <taxon>Pipoidea</taxon>
        <taxon>Pipidae</taxon>
        <taxon>Xenopodinae</taxon>
        <taxon>Xenopus</taxon>
        <taxon>Xenopus</taxon>
    </lineage>
</organism>
<dbReference type="CDD" id="cd00102">
    <property type="entry name" value="IPT"/>
    <property type="match status" value="1"/>
</dbReference>
<evidence type="ECO:0000313" key="6">
    <source>
        <dbReference type="Proteomes" id="UP000186698"/>
    </source>
</evidence>
<sequence>MPPVFHVINLFSAMLSIVSVLSEDPGLLVNAVRNIAVVSDRVVVATDCTSCESCLYQFDHTLSQQLAATSVNGSRTECLGSAPRQTTTGQKPVYNMLLLVYNDTVLNCWVKDNCFCNERKLNHSENIISTTPNLLTNNTNLSAAGIVFTADLYTYLIIAAFTKNITDLHPISIKTRIDTGFITEDRGSYVQLATAAVLLFVDAFSWERIFFFPYFSPEEDKTKIISAMYRKGPKLQLLHLVHLFCDSDIQRGKILSSFNFTRSGGLFWAGIFSSQSQVMSPDKTALCIYNLTDMKQEKTNCIAEDFFDADNDCNPSAQKPHVISPINRGPTLTHGNLSAVFAVEVQNKMVFFLGTGDGQVLKVTLDSEWNANCPEILFQFDKDTAVFRTIKADPVNSAYIYVAAENKIKRIKVANCEVFNTYKECLSAKDPHCGWCHSQKRCTLNAECYPSDVPGNWNGISDDRGNYLDFNVVPIGDRQLRITAMSSTAKNTMWNCMVQNMGTNVTLCNVVAEKNSMKCSCQFSTNGLSDNDQLAIELTNGNGTVSDVLQLKKCRQLQNRCMECIQSGCLWCTTNAMCSSPLAPCKEYGEKANCTTLHLTTPAPPKPTANQANVTIKSISSDRIPYVGKNISITGENLRSLSRVVLFGTSSCPPQNIEISEIINDTHAVLSLPKGRKEVKSICFNSGENICSGRKTINYISLPSCSNISPNTAWQRGGRSITITGNNLDFVNSLTVSNTLHQWRPIPLRPGNISQCSFLAPPFAAPTQWLNISMKVEDTFISCGSLKYLENPSFTSFAVLNDVDTEIELRIKKTKDDLAIQRQEMQIQIYYLKMIYDCILDNITQNLEGSTVFCKAKKYSAVKIDVSKMKVNVTLGHFTTILETPGFSRMYILLLLLLIPILVVIIAACLVNKRKSKEMSNKLSEQLEQLECDVIEEIRNGFAELQMDKLDVTVESVGTIPFLDYKHFALRTLLPEMAESKNDFTEKLYETIPSPFRNRTVDENEHLLLLRKLFEKKRFLVHLIHTLEHQSNFSVKDRCLFASFLTISFQSNLLYLTELLEVLIKDLMDQSSNKHPKLMLRRTESVVEKLLTNWMSTCLYGYLREFSGEPLYLLVCMLNQRIHKGPIDAITCKALYTLNEDSLLWQMNAKFNSLDLNVYFPNDSEEKATESIKVTVLDCDTVGQAKEKIKQAFFHKKGYNWGSPLHDTCLVLHHGQLQKQLSDIDDTSVVLENGIIKLNTLKHYKIEDGVTIKVTVQKNCDVQDLENSSKYCHLVLPSSQGMEEVEGEESKGKHKFKVKELYLTKLLSTKVAIHSTVEKLFRSIWTIPANKPPIAVKYFFDFLDSQAENKKIADPDVLHIWKTNSLPLRFWVNILKNPQFVFDLKKTNLLESCLSVIAQAFMDSFSISEQQLGKSSPTNKLLYAKDIAMFKEEVKNYYKGIRDAPPVSSSELNEFLTTESKKHKNEFKEDVALLELYKYIERYHQAVLGMLEKEAGFEDEQKQLLHIKALMEDKKKCMWN</sequence>
<evidence type="ECO:0000256" key="4">
    <source>
        <dbReference type="ARBA" id="ARBA00023180"/>
    </source>
</evidence>
<dbReference type="InterPro" id="IPR036352">
    <property type="entry name" value="Semap_dom_sf"/>
</dbReference>
<dbReference type="OrthoDB" id="384877at2759"/>